<dbReference type="PROSITE" id="PS51635">
    <property type="entry name" value="PNPLA"/>
    <property type="match status" value="1"/>
</dbReference>
<dbReference type="Gene3D" id="3.40.1090.10">
    <property type="entry name" value="Cytosolic phospholipase A2 catalytic domain"/>
    <property type="match status" value="2"/>
</dbReference>
<protein>
    <submittedName>
        <fullName evidence="6">Patatin-like phospholipase family protein</fullName>
    </submittedName>
</protein>
<dbReference type="GO" id="GO:0016787">
    <property type="term" value="F:hydrolase activity"/>
    <property type="evidence" value="ECO:0007669"/>
    <property type="project" value="UniProtKB-UniRule"/>
</dbReference>
<dbReference type="EMBL" id="CP141531">
    <property type="protein sequence ID" value="WRO06682.1"/>
    <property type="molecule type" value="Genomic_DNA"/>
</dbReference>
<evidence type="ECO:0000259" key="5">
    <source>
        <dbReference type="PROSITE" id="PS51635"/>
    </source>
</evidence>
<accession>A0AB38Z854</accession>
<sequence length="275" mass="29470">MSRDLLSRKKVGLALGSGAAKGLAHIGILSALREQDIPIDMIAGTSMGSLVGALYAEGKDIDQIKDLATDLGPKRFSYFADPALPKSGLIRGQKIRGMLRSIIGDIEFSDLEIPFACSATDIACNQEVVIKEGLVWEGVMASCSIPVLLTPAKWGSRYLVDGGLVDPVPVRILKEMGADFVIAVNVVPVGRENLNGARLENTELKAPNMFNIAISMVNSIACLRLKSSLVGANVIIEPKVTHIGWGDFHRAPECVLQGELAVRDSIQEIKRQLAG</sequence>
<dbReference type="Pfam" id="PF01734">
    <property type="entry name" value="Patatin"/>
    <property type="match status" value="1"/>
</dbReference>
<dbReference type="PANTHER" id="PTHR14226:SF76">
    <property type="entry name" value="NTE FAMILY PROTEIN RSSA"/>
    <property type="match status" value="1"/>
</dbReference>
<comment type="caution">
    <text evidence="4">Lacks conserved residue(s) required for the propagation of feature annotation.</text>
</comment>
<feature type="active site" description="Proton acceptor" evidence="4">
    <location>
        <position position="161"/>
    </location>
</feature>
<evidence type="ECO:0000256" key="3">
    <source>
        <dbReference type="ARBA" id="ARBA00023098"/>
    </source>
</evidence>
<gene>
    <name evidence="6" type="ORF">VLL09_04650</name>
</gene>
<dbReference type="RefSeq" id="WP_324664182.1">
    <property type="nucleotide sequence ID" value="NZ_CP141531.1"/>
</dbReference>
<keyword evidence="2 4" id="KW-0442">Lipid degradation</keyword>
<dbReference type="InterPro" id="IPR016035">
    <property type="entry name" value="Acyl_Trfase/lysoPLipase"/>
</dbReference>
<dbReference type="GO" id="GO:0016042">
    <property type="term" value="P:lipid catabolic process"/>
    <property type="evidence" value="ECO:0007669"/>
    <property type="project" value="UniProtKB-UniRule"/>
</dbReference>
<keyword evidence="1 4" id="KW-0378">Hydrolase</keyword>
<organism evidence="6 7">
    <name type="scientific">Dehalococcoides mccartyi</name>
    <dbReference type="NCBI Taxonomy" id="61435"/>
    <lineage>
        <taxon>Bacteria</taxon>
        <taxon>Bacillati</taxon>
        <taxon>Chloroflexota</taxon>
        <taxon>Dehalococcoidia</taxon>
        <taxon>Dehalococcoidales</taxon>
        <taxon>Dehalococcoidaceae</taxon>
        <taxon>Dehalococcoides</taxon>
    </lineage>
</organism>
<feature type="short sequence motif" description="GXSXG" evidence="4">
    <location>
        <begin position="44"/>
        <end position="48"/>
    </location>
</feature>
<proteinExistence type="predicted"/>
<evidence type="ECO:0000313" key="6">
    <source>
        <dbReference type="EMBL" id="WRO06682.1"/>
    </source>
</evidence>
<evidence type="ECO:0000313" key="7">
    <source>
        <dbReference type="Proteomes" id="UP001327986"/>
    </source>
</evidence>
<keyword evidence="3 4" id="KW-0443">Lipid metabolism</keyword>
<dbReference type="AlphaFoldDB" id="A0AB38Z854"/>
<dbReference type="InterPro" id="IPR050301">
    <property type="entry name" value="NTE"/>
</dbReference>
<dbReference type="SUPFAM" id="SSF52151">
    <property type="entry name" value="FabD/lysophospholipase-like"/>
    <property type="match status" value="1"/>
</dbReference>
<evidence type="ECO:0000256" key="4">
    <source>
        <dbReference type="PROSITE-ProRule" id="PRU01161"/>
    </source>
</evidence>
<dbReference type="InterPro" id="IPR002641">
    <property type="entry name" value="PNPLA_dom"/>
</dbReference>
<evidence type="ECO:0000256" key="2">
    <source>
        <dbReference type="ARBA" id="ARBA00022963"/>
    </source>
</evidence>
<reference evidence="6" key="1">
    <citation type="submission" date="2023-12" db="EMBL/GenBank/DDBJ databases">
        <title>Isolation of organohalide respiring bacteria Dehalococcoides mccartyi strain GPTCE1 in groundwater collected near a chemical plant in Suzhou, China.</title>
        <authorList>
            <person name="Liu G."/>
        </authorList>
    </citation>
    <scope>NUCLEOTIDE SEQUENCE</scope>
    <source>
        <strain evidence="6">GPTCE1</strain>
    </source>
</reference>
<feature type="short sequence motif" description="DGA/G" evidence="4">
    <location>
        <begin position="161"/>
        <end position="163"/>
    </location>
</feature>
<dbReference type="PANTHER" id="PTHR14226">
    <property type="entry name" value="NEUROPATHY TARGET ESTERASE/SWISS CHEESE D.MELANOGASTER"/>
    <property type="match status" value="1"/>
</dbReference>
<dbReference type="Proteomes" id="UP001327986">
    <property type="component" value="Chromosome"/>
</dbReference>
<feature type="domain" description="PNPLA" evidence="5">
    <location>
        <begin position="13"/>
        <end position="174"/>
    </location>
</feature>
<name>A0AB38Z854_9CHLR</name>
<feature type="active site" description="Nucleophile" evidence="4">
    <location>
        <position position="46"/>
    </location>
</feature>
<evidence type="ECO:0000256" key="1">
    <source>
        <dbReference type="ARBA" id="ARBA00022801"/>
    </source>
</evidence>